<dbReference type="NCBIfam" id="NF012211">
    <property type="entry name" value="tand_rpt_95"/>
    <property type="match status" value="3"/>
</dbReference>
<feature type="non-terminal residue" evidence="1">
    <location>
        <position position="293"/>
    </location>
</feature>
<reference evidence="1" key="1">
    <citation type="submission" date="2018-05" db="EMBL/GenBank/DDBJ databases">
        <authorList>
            <person name="Lanie J.A."/>
            <person name="Ng W.-L."/>
            <person name="Kazmierczak K.M."/>
            <person name="Andrzejewski T.M."/>
            <person name="Davidsen T.M."/>
            <person name="Wayne K.J."/>
            <person name="Tettelin H."/>
            <person name="Glass J.I."/>
            <person name="Rusch D."/>
            <person name="Podicherti R."/>
            <person name="Tsui H.-C.T."/>
            <person name="Winkler M.E."/>
        </authorList>
    </citation>
    <scope>NUCLEOTIDE SEQUENCE</scope>
</reference>
<dbReference type="Pfam" id="PF17963">
    <property type="entry name" value="Big_9"/>
    <property type="match status" value="3"/>
</dbReference>
<gene>
    <name evidence="1" type="ORF">METZ01_LOCUS385814</name>
</gene>
<protein>
    <submittedName>
        <fullName evidence="1">Uncharacterized protein</fullName>
    </submittedName>
</protein>
<organism evidence="1">
    <name type="scientific">marine metagenome</name>
    <dbReference type="NCBI Taxonomy" id="408172"/>
    <lineage>
        <taxon>unclassified sequences</taxon>
        <taxon>metagenomes</taxon>
        <taxon>ecological metagenomes</taxon>
    </lineage>
</organism>
<evidence type="ECO:0000313" key="1">
    <source>
        <dbReference type="EMBL" id="SVD32960.1"/>
    </source>
</evidence>
<dbReference type="NCBIfam" id="TIGR01965">
    <property type="entry name" value="VCBS_repeat"/>
    <property type="match status" value="1"/>
</dbReference>
<accession>A0A382UFE5</accession>
<dbReference type="AlphaFoldDB" id="A0A382UFE5"/>
<dbReference type="InterPro" id="IPR010221">
    <property type="entry name" value="VCBS_dom"/>
</dbReference>
<dbReference type="Gene3D" id="2.60.40.3440">
    <property type="match status" value="3"/>
</dbReference>
<sequence length="293" mass="29966">YDIEGDELIFEISGGDQIIATLSGNDLTFTPNQDFNGSESFTIIVNDGDLEDSEIFTVTILAVNDAPVLATVSDVSFNEDGLANASLLGSDVDGDQLTFSITEGTDIVAVVDGSNVSFSAPLNFNGSESFTVSVTDGEYTDSQTITVTVITVNDAPIANAAAGTTAEDQSVVINLSGSDIDGDNLTFSLGDDATSGSVSIDGSLATYTPNIDFNGSDSFTFSVSDGEYSASASVDVDVTAVNDAPVLALVSDVSFDEDQGGSTNLSGSDVDGDDLSYNIIGGFEISASLSGAD</sequence>
<feature type="non-terminal residue" evidence="1">
    <location>
        <position position="1"/>
    </location>
</feature>
<proteinExistence type="predicted"/>
<name>A0A382UFE5_9ZZZZ</name>
<dbReference type="EMBL" id="UINC01143816">
    <property type="protein sequence ID" value="SVD32960.1"/>
    <property type="molecule type" value="Genomic_DNA"/>
</dbReference>